<comment type="similarity">
    <text evidence="2">Belongs to the glycosyltransferase 2 family.</text>
</comment>
<evidence type="ECO:0000259" key="6">
    <source>
        <dbReference type="Pfam" id="PF02709"/>
    </source>
</evidence>
<dbReference type="Gene3D" id="3.90.550.10">
    <property type="entry name" value="Spore Coat Polysaccharide Biosynthesis Protein SpsA, Chain A"/>
    <property type="match status" value="1"/>
</dbReference>
<dbReference type="AlphaFoldDB" id="A0A4T2CBZ9"/>
<dbReference type="InterPro" id="IPR001173">
    <property type="entry name" value="Glyco_trans_2-like"/>
</dbReference>
<dbReference type="InterPro" id="IPR029044">
    <property type="entry name" value="Nucleotide-diphossugar_trans"/>
</dbReference>
<dbReference type="GO" id="GO:0016757">
    <property type="term" value="F:glycosyltransferase activity"/>
    <property type="evidence" value="ECO:0007669"/>
    <property type="project" value="UniProtKB-KW"/>
</dbReference>
<evidence type="ECO:0000259" key="5">
    <source>
        <dbReference type="Pfam" id="PF00535"/>
    </source>
</evidence>
<dbReference type="InterPro" id="IPR027791">
    <property type="entry name" value="Galactosyl_T_C"/>
</dbReference>
<organism evidence="7 8">
    <name type="scientific">Subtercola vilae</name>
    <dbReference type="NCBI Taxonomy" id="2056433"/>
    <lineage>
        <taxon>Bacteria</taxon>
        <taxon>Bacillati</taxon>
        <taxon>Actinomycetota</taxon>
        <taxon>Actinomycetes</taxon>
        <taxon>Micrococcales</taxon>
        <taxon>Microbacteriaceae</taxon>
        <taxon>Subtercola</taxon>
    </lineage>
</organism>
<proteinExistence type="inferred from homology"/>
<dbReference type="Pfam" id="PF00535">
    <property type="entry name" value="Glycos_transf_2"/>
    <property type="match status" value="1"/>
</dbReference>
<gene>
    <name evidence="7" type="ORF">D4765_03390</name>
</gene>
<dbReference type="Pfam" id="PF02709">
    <property type="entry name" value="Glyco_transf_7C"/>
    <property type="match status" value="1"/>
</dbReference>
<dbReference type="PANTHER" id="PTHR43179">
    <property type="entry name" value="RHAMNOSYLTRANSFERASE WBBL"/>
    <property type="match status" value="1"/>
</dbReference>
<keyword evidence="8" id="KW-1185">Reference proteome</keyword>
<feature type="domain" description="Galactosyltransferase C-terminal" evidence="6">
    <location>
        <begin position="178"/>
        <end position="225"/>
    </location>
</feature>
<evidence type="ECO:0000256" key="3">
    <source>
        <dbReference type="ARBA" id="ARBA00022676"/>
    </source>
</evidence>
<feature type="domain" description="Glycosyltransferase 2-like" evidence="5">
    <location>
        <begin position="23"/>
        <end position="128"/>
    </location>
</feature>
<dbReference type="Proteomes" id="UP000306192">
    <property type="component" value="Unassembled WGS sequence"/>
</dbReference>
<name>A0A4T2CBZ9_9MICO</name>
<evidence type="ECO:0000256" key="2">
    <source>
        <dbReference type="ARBA" id="ARBA00006739"/>
    </source>
</evidence>
<evidence type="ECO:0000256" key="4">
    <source>
        <dbReference type="ARBA" id="ARBA00022679"/>
    </source>
</evidence>
<reference evidence="7 8" key="1">
    <citation type="journal article" date="2019" name="Microorganisms">
        <title>Systematic Affiliation and Genome Analysis of Subtercola vilae DB165(T) with Particular Emphasis on Cold Adaptation of an Isolate from a High-Altitude Cold Volcano Lake.</title>
        <authorList>
            <person name="Villalobos A.S."/>
            <person name="Wiese J."/>
            <person name="Imhoff J.F."/>
            <person name="Dorador C."/>
            <person name="Keller A."/>
            <person name="Hentschel U."/>
        </authorList>
    </citation>
    <scope>NUCLEOTIDE SEQUENCE [LARGE SCALE GENOMIC DNA]</scope>
    <source>
        <strain evidence="7 8">DB165</strain>
    </source>
</reference>
<comment type="caution">
    <text evidence="7">The sequence shown here is derived from an EMBL/GenBank/DDBJ whole genome shotgun (WGS) entry which is preliminary data.</text>
</comment>
<evidence type="ECO:0000313" key="8">
    <source>
        <dbReference type="Proteomes" id="UP000306192"/>
    </source>
</evidence>
<dbReference type="EMBL" id="QYRT01000004">
    <property type="protein sequence ID" value="TIH40196.1"/>
    <property type="molecule type" value="Genomic_DNA"/>
</dbReference>
<accession>A0A4T2CBZ9</accession>
<comment type="pathway">
    <text evidence="1">Cell wall biogenesis; cell wall polysaccharide biosynthesis.</text>
</comment>
<evidence type="ECO:0000256" key="1">
    <source>
        <dbReference type="ARBA" id="ARBA00004776"/>
    </source>
</evidence>
<dbReference type="SUPFAM" id="SSF53448">
    <property type="entry name" value="Nucleotide-diphospho-sugar transferases"/>
    <property type="match status" value="1"/>
</dbReference>
<sequence length="462" mass="49401">MALPGNAWNLLEGVWPATAPTVSVVVVHYRQQNELDRTLAALARQTHPADRTQIIVVDDGSPEPPSVPEGVLLLCQADAGFRASAARNLGAASATGDVLCFLDADTAPEPDYLRAITRLPGLAPDVVTVGARRHADFTGLPPGAPVEEVAPARELPAPAWLIDEYVRSANLLNSDDRSYRFVIGAVVCCSRSLFTTVGGFDESFTSYGGEDWEWAHRAWSEGALFAHVPDAIAWHDGPEWVARTADLDERQRAKNLETLSLATRIPVTGAVPFALRLGAQAPAVEVRIAAADSLAALLIAVDSLLTALPLATVAVPAEFFDSLAPDARISLLPTPLSRPSPAQLVVELPLPVRFDADELRASVLRVTTKQLGSLSLTVSEVAGEVAGVSERVAGPVLEHVSESDSPQPVALITLQRAARREGRWGRTDLFARESTSIRARIISGEPSLAAYFGGWEPEELRP</sequence>
<evidence type="ECO:0000313" key="7">
    <source>
        <dbReference type="EMBL" id="TIH40196.1"/>
    </source>
</evidence>
<keyword evidence="4 7" id="KW-0808">Transferase</keyword>
<dbReference type="OrthoDB" id="4120491at2"/>
<keyword evidence="3" id="KW-0328">Glycosyltransferase</keyword>
<dbReference type="PANTHER" id="PTHR43179:SF12">
    <property type="entry name" value="GALACTOFURANOSYLTRANSFERASE GLFT2"/>
    <property type="match status" value="1"/>
</dbReference>
<protein>
    <submittedName>
        <fullName evidence="7">Glycosyltransferase family 2 protein</fullName>
    </submittedName>
</protein>